<evidence type="ECO:0000256" key="3">
    <source>
        <dbReference type="ARBA" id="ARBA00022475"/>
    </source>
</evidence>
<dbReference type="InterPro" id="IPR001611">
    <property type="entry name" value="Leu-rich_rpt"/>
</dbReference>
<feature type="chain" id="PRO_5040114793" evidence="12">
    <location>
        <begin position="29"/>
        <end position="1263"/>
    </location>
</feature>
<keyword evidence="15" id="KW-1185">Reference proteome</keyword>
<dbReference type="FunFam" id="3.80.10.10:FF:001164">
    <property type="entry name" value="GH01279p"/>
    <property type="match status" value="1"/>
</dbReference>
<dbReference type="InterPro" id="IPR050328">
    <property type="entry name" value="Dev_Immune_Receptor"/>
</dbReference>
<dbReference type="SMART" id="SM00082">
    <property type="entry name" value="LRRCT"/>
    <property type="match status" value="2"/>
</dbReference>
<feature type="region of interest" description="Disordered" evidence="10">
    <location>
        <begin position="1242"/>
        <end position="1263"/>
    </location>
</feature>
<feature type="transmembrane region" description="Helical" evidence="11">
    <location>
        <begin position="973"/>
        <end position="996"/>
    </location>
</feature>
<keyword evidence="9 11" id="KW-0472">Membrane</keyword>
<dbReference type="SMART" id="SM00365">
    <property type="entry name" value="LRR_SD22"/>
    <property type="match status" value="7"/>
</dbReference>
<keyword evidence="8 11" id="KW-1133">Transmembrane helix</keyword>
<keyword evidence="4" id="KW-0433">Leucine-rich repeat</keyword>
<dbReference type="SMART" id="SM00364">
    <property type="entry name" value="LRR_BAC"/>
    <property type="match status" value="5"/>
</dbReference>
<dbReference type="Gene3D" id="3.40.50.10140">
    <property type="entry name" value="Toll/interleukin-1 receptor homology (TIR) domain"/>
    <property type="match status" value="1"/>
</dbReference>
<evidence type="ECO:0000256" key="1">
    <source>
        <dbReference type="ARBA" id="ARBA00004236"/>
    </source>
</evidence>
<organism evidence="14 15">
    <name type="scientific">Pseudolycoriella hygida</name>
    <dbReference type="NCBI Taxonomy" id="35572"/>
    <lineage>
        <taxon>Eukaryota</taxon>
        <taxon>Metazoa</taxon>
        <taxon>Ecdysozoa</taxon>
        <taxon>Arthropoda</taxon>
        <taxon>Hexapoda</taxon>
        <taxon>Insecta</taxon>
        <taxon>Pterygota</taxon>
        <taxon>Neoptera</taxon>
        <taxon>Endopterygota</taxon>
        <taxon>Diptera</taxon>
        <taxon>Nematocera</taxon>
        <taxon>Sciaroidea</taxon>
        <taxon>Sciaridae</taxon>
        <taxon>Pseudolycoriella</taxon>
    </lineage>
</organism>
<dbReference type="SMART" id="SM00369">
    <property type="entry name" value="LRR_TYP"/>
    <property type="match status" value="21"/>
</dbReference>
<dbReference type="AlphaFoldDB" id="A0A9Q0RUQ8"/>
<evidence type="ECO:0000259" key="13">
    <source>
        <dbReference type="SMART" id="SM00082"/>
    </source>
</evidence>
<reference evidence="14" key="1">
    <citation type="submission" date="2022-07" db="EMBL/GenBank/DDBJ databases">
        <authorList>
            <person name="Trinca V."/>
            <person name="Uliana J.V.C."/>
            <person name="Torres T.T."/>
            <person name="Ward R.J."/>
            <person name="Monesi N."/>
        </authorList>
    </citation>
    <scope>NUCLEOTIDE SEQUENCE</scope>
    <source>
        <strain evidence="14">HSMRA1968</strain>
        <tissue evidence="14">Whole embryos</tissue>
    </source>
</reference>
<dbReference type="SUPFAM" id="SSF52200">
    <property type="entry name" value="Toll/Interleukin receptor TIR domain"/>
    <property type="match status" value="1"/>
</dbReference>
<evidence type="ECO:0000256" key="9">
    <source>
        <dbReference type="ARBA" id="ARBA00023136"/>
    </source>
</evidence>
<keyword evidence="5 11" id="KW-0812">Transmembrane</keyword>
<evidence type="ECO:0000256" key="4">
    <source>
        <dbReference type="ARBA" id="ARBA00022614"/>
    </source>
</evidence>
<feature type="signal peptide" evidence="12">
    <location>
        <begin position="1"/>
        <end position="28"/>
    </location>
</feature>
<sequence>MQLNAIMMNWLSFVYISFLALQLRRVCGECTTNEDRSSVVCSMKSIERSSVVDIESVVGSTRLAVNCDESHLLESFIPNGFFKRLIGLEELYIESCKLLQMRNESFDGLNGLRTLSLNTRNSEWGLGHKLELDDGIFNGFDELQSLVLSNNNMRQLQKNLLCPLKRLTNLNLSNNRIRSTADLGFVQCDNLSELKNIDLSYNDLFTLDANWTVTDMRSVESLLLQENNLTKISSSSLDNLISMRVLNLSSNYLEILPHGLFNKTMNLQEIYLQNNKIYQLPMDTFNHLSELLVLDLSGNQLSSHYIDKTIFSELQRLVILNLANNALTRIDVVFSELHFLQILDLKNNSIGFVDHRAFISLTNLHTLNLSGNRLHIVNNGLFNGLFVLTRLVLSNNLITVVESSAFKNCSSLKELDLSSNQLTHIPESIRDLSMLRSLDLGENRISFISNDSFKGLSQLTGLRMMDNLIGNLTCGVLYDLPKLNVLNLARNKIQSIQRGAFDKNIEIEAIRLDKNLLTDINGIFATLNSLLWLNLSENQLIWFDYAFIPMNLKWLDVHGNYIEALGNYYKLINEITITTLDASHNRITEIGPSSVPNSIEMFFVNNNLIRTVYPNTFVDKINLTRVDLYSNAITKLHVHAVRTASMLLKKTVPEFYLGGNPFECDCSMGWLHHRNDIVVHAQHSHHPKIVDYDAIECLVSHKRDNPVRLLSTLSHQDFLCRYESQCHPTCHCCEQTDCHCNIICPDNCSCFRDQQGTINTINCGKQNALFVPDNIPVDSTALYVDGNNFIEMKNNAFVAMNKLRSLYLNNSNIVHLQRYTFSGLNSLQKLHLDDNKLTELYGYEFDELKMLRELYLHDNLLTQIGNRTFASLPSLQILRLDGNKIATLSSWQMQSSYLTNLKTLTLGQNSWSCGCEFLQEFITFVYDSDVVVRDARDLYCADGDVKRPINSNLTMICKGFDSVVLPEGIPHGYVPLLGFALTIIFVLAVLVAVFTVKEQMCCSYANRSEKHTPTTLYDALVMTSQEDSDYVYRNIVSEIKHQKPSFRIGIQHKNVLTPKIPHIAHRSDRIIIFLSNSFLQHEWKRPEVRSAIANSWMPGKVIIIQTPNVIFATNHDRELISNISKGIILLKTWEMDFSFKLMYALDNPPTVIYQESNDKIWKSHNSKLIHPYACIVDGFDDQPKTDSYYSAATAESVFSHSPPPSMSKSSAIMKQNHVYAGIDSDYGSVTNEDSIVSVHRPIAPESDNKHRTDVDNSTGGFLV</sequence>
<evidence type="ECO:0000256" key="6">
    <source>
        <dbReference type="ARBA" id="ARBA00022729"/>
    </source>
</evidence>
<dbReference type="Pfam" id="PF13855">
    <property type="entry name" value="LRR_8"/>
    <property type="match status" value="5"/>
</dbReference>
<dbReference type="Gene3D" id="3.80.10.10">
    <property type="entry name" value="Ribonuclease Inhibitor"/>
    <property type="match status" value="6"/>
</dbReference>
<gene>
    <name evidence="14" type="primary">Toll-7_0</name>
    <name evidence="14" type="ORF">Bhyg_16836</name>
</gene>
<dbReference type="InterPro" id="IPR000483">
    <property type="entry name" value="Cys-rich_flank_reg_C"/>
</dbReference>
<dbReference type="OrthoDB" id="2015831at2759"/>
<feature type="domain" description="LRRCT" evidence="13">
    <location>
        <begin position="660"/>
        <end position="721"/>
    </location>
</feature>
<comment type="subcellular location">
    <subcellularLocation>
        <location evidence="1">Cell membrane</location>
    </subcellularLocation>
    <subcellularLocation>
        <location evidence="2">Membrane</location>
        <topology evidence="2">Single-pass type I membrane protein</topology>
    </subcellularLocation>
</comment>
<evidence type="ECO:0000256" key="2">
    <source>
        <dbReference type="ARBA" id="ARBA00004479"/>
    </source>
</evidence>
<evidence type="ECO:0000313" key="15">
    <source>
        <dbReference type="Proteomes" id="UP001151699"/>
    </source>
</evidence>
<keyword evidence="6 12" id="KW-0732">Signal</keyword>
<dbReference type="GO" id="GO:0005615">
    <property type="term" value="C:extracellular space"/>
    <property type="evidence" value="ECO:0007669"/>
    <property type="project" value="TreeGrafter"/>
</dbReference>
<accession>A0A9Q0RUQ8</accession>
<dbReference type="InterPro" id="IPR032675">
    <property type="entry name" value="LRR_dom_sf"/>
</dbReference>
<evidence type="ECO:0000256" key="7">
    <source>
        <dbReference type="ARBA" id="ARBA00022737"/>
    </source>
</evidence>
<dbReference type="PROSITE" id="PS51450">
    <property type="entry name" value="LRR"/>
    <property type="match status" value="5"/>
</dbReference>
<name>A0A9Q0RUQ8_9DIPT</name>
<evidence type="ECO:0000256" key="12">
    <source>
        <dbReference type="SAM" id="SignalP"/>
    </source>
</evidence>
<feature type="domain" description="LRRCT" evidence="13">
    <location>
        <begin position="909"/>
        <end position="958"/>
    </location>
</feature>
<proteinExistence type="predicted"/>
<keyword evidence="14" id="KW-0675">Receptor</keyword>
<evidence type="ECO:0000256" key="11">
    <source>
        <dbReference type="SAM" id="Phobius"/>
    </source>
</evidence>
<evidence type="ECO:0000256" key="8">
    <source>
        <dbReference type="ARBA" id="ARBA00022989"/>
    </source>
</evidence>
<keyword evidence="3" id="KW-1003">Cell membrane</keyword>
<dbReference type="PANTHER" id="PTHR24373">
    <property type="entry name" value="SLIT RELATED LEUCINE-RICH REPEAT NEURONAL PROTEIN"/>
    <property type="match status" value="1"/>
</dbReference>
<comment type="caution">
    <text evidence="14">The sequence shown here is derived from an EMBL/GenBank/DDBJ whole genome shotgun (WGS) entry which is preliminary data.</text>
</comment>
<evidence type="ECO:0000256" key="10">
    <source>
        <dbReference type="SAM" id="MobiDB-lite"/>
    </source>
</evidence>
<evidence type="ECO:0000256" key="5">
    <source>
        <dbReference type="ARBA" id="ARBA00022692"/>
    </source>
</evidence>
<protein>
    <submittedName>
        <fullName evidence="14">Toll-like receptor 7</fullName>
    </submittedName>
</protein>
<dbReference type="GO" id="GO:0031012">
    <property type="term" value="C:extracellular matrix"/>
    <property type="evidence" value="ECO:0007669"/>
    <property type="project" value="TreeGrafter"/>
</dbReference>
<dbReference type="GO" id="GO:0005886">
    <property type="term" value="C:plasma membrane"/>
    <property type="evidence" value="ECO:0007669"/>
    <property type="project" value="UniProtKB-SubCell"/>
</dbReference>
<dbReference type="Proteomes" id="UP001151699">
    <property type="component" value="Unassembled WGS sequence"/>
</dbReference>
<dbReference type="InterPro" id="IPR035897">
    <property type="entry name" value="Toll_tir_struct_dom_sf"/>
</dbReference>
<dbReference type="EMBL" id="WJQU01002699">
    <property type="protein sequence ID" value="KAJ6631713.1"/>
    <property type="molecule type" value="Genomic_DNA"/>
</dbReference>
<dbReference type="SUPFAM" id="SSF52058">
    <property type="entry name" value="L domain-like"/>
    <property type="match status" value="4"/>
</dbReference>
<evidence type="ECO:0000313" key="14">
    <source>
        <dbReference type="EMBL" id="KAJ6631713.1"/>
    </source>
</evidence>
<dbReference type="FunFam" id="3.80.10.10:FF:001438">
    <property type="entry name" value="Uncharacterized protein"/>
    <property type="match status" value="1"/>
</dbReference>
<dbReference type="PANTHER" id="PTHR24373:SF385">
    <property type="entry name" value="GH01279P-RELATED"/>
    <property type="match status" value="1"/>
</dbReference>
<keyword evidence="7" id="KW-0677">Repeat</keyword>
<dbReference type="InterPro" id="IPR003591">
    <property type="entry name" value="Leu-rich_rpt_typical-subtyp"/>
</dbReference>